<evidence type="ECO:0000259" key="1">
    <source>
        <dbReference type="Pfam" id="PF00419"/>
    </source>
</evidence>
<dbReference type="EMBL" id="FOVO01000065">
    <property type="protein sequence ID" value="SFO09658.1"/>
    <property type="molecule type" value="Genomic_DNA"/>
</dbReference>
<dbReference type="Proteomes" id="UP000199011">
    <property type="component" value="Unassembled WGS sequence"/>
</dbReference>
<protein>
    <submittedName>
        <fullName evidence="2">Pilin (Type 1 fimbria component protein)</fullName>
    </submittedName>
</protein>
<dbReference type="InterPro" id="IPR008966">
    <property type="entry name" value="Adhesion_dom_sf"/>
</dbReference>
<dbReference type="GO" id="GO:0007155">
    <property type="term" value="P:cell adhesion"/>
    <property type="evidence" value="ECO:0007669"/>
    <property type="project" value="InterPro"/>
</dbReference>
<dbReference type="STRING" id="53341.SAMN05421579_1654"/>
<dbReference type="Gene3D" id="2.60.40.1090">
    <property type="entry name" value="Fimbrial-type adhesion domain"/>
    <property type="match status" value="1"/>
</dbReference>
<gene>
    <name evidence="2" type="ORF">SAMN05421579_1654</name>
</gene>
<dbReference type="SUPFAM" id="SSF49401">
    <property type="entry name" value="Bacterial adhesins"/>
    <property type="match status" value="1"/>
</dbReference>
<dbReference type="RefSeq" id="WP_245737437.1">
    <property type="nucleotide sequence ID" value="NZ_CAWRAH010000042.1"/>
</dbReference>
<evidence type="ECO:0000313" key="3">
    <source>
        <dbReference type="Proteomes" id="UP000199011"/>
    </source>
</evidence>
<dbReference type="InterPro" id="IPR036937">
    <property type="entry name" value="Adhesion_dom_fimbrial_sf"/>
</dbReference>
<dbReference type="AlphaFoldDB" id="A0A1I5EDF7"/>
<proteinExistence type="predicted"/>
<name>A0A1I5EDF7_9GAMM</name>
<evidence type="ECO:0000313" key="2">
    <source>
        <dbReference type="EMBL" id="SFO09658.1"/>
    </source>
</evidence>
<feature type="domain" description="Fimbrial-type adhesion" evidence="1">
    <location>
        <begin position="25"/>
        <end position="174"/>
    </location>
</feature>
<sequence length="174" mass="18886">MNIYKFVILTSILIWSTWGHSDVNISIKGTLREPVCTVTGEDGNNIVNVFFGEAKIRDVGSGKVEKPIKLKVNCESMAPYNKVLKMKVTPTSNGVMNILGGNILKTSIDELGIALIKGKDPVVLNQWLPVNEIDTNIGLPAGDIILTARLVTSNIKQLEAGEFSSSANLVISYQ</sequence>
<reference evidence="3" key="1">
    <citation type="submission" date="2016-10" db="EMBL/GenBank/DDBJ databases">
        <authorList>
            <person name="Varghese N."/>
            <person name="Submissions S."/>
        </authorList>
    </citation>
    <scope>NUCLEOTIDE SEQUENCE [LARGE SCALE GENOMIC DNA]</scope>
    <source>
        <strain evidence="3">DSM 16522</strain>
    </source>
</reference>
<dbReference type="Pfam" id="PF00419">
    <property type="entry name" value="Fimbrial"/>
    <property type="match status" value="1"/>
</dbReference>
<accession>A0A1I5EDF7</accession>
<dbReference type="InterPro" id="IPR000259">
    <property type="entry name" value="Adhesion_dom_fimbrial"/>
</dbReference>
<organism evidence="2 3">
    <name type="scientific">Xenorhabdus japonica</name>
    <dbReference type="NCBI Taxonomy" id="53341"/>
    <lineage>
        <taxon>Bacteria</taxon>
        <taxon>Pseudomonadati</taxon>
        <taxon>Pseudomonadota</taxon>
        <taxon>Gammaproteobacteria</taxon>
        <taxon>Enterobacterales</taxon>
        <taxon>Morganellaceae</taxon>
        <taxon>Xenorhabdus</taxon>
    </lineage>
</organism>
<dbReference type="GO" id="GO:0009289">
    <property type="term" value="C:pilus"/>
    <property type="evidence" value="ECO:0007669"/>
    <property type="project" value="InterPro"/>
</dbReference>
<keyword evidence="3" id="KW-1185">Reference proteome</keyword>